<evidence type="ECO:0000313" key="13">
    <source>
        <dbReference type="Proteomes" id="UP000008837"/>
    </source>
</evidence>
<dbReference type="RefSeq" id="XP_001731600.1">
    <property type="nucleotide sequence ID" value="XM_001731548.1"/>
</dbReference>
<dbReference type="EC" id="2.7.7.7" evidence="9"/>
<comment type="caution">
    <text evidence="12">The sequence shown here is derived from an EMBL/GenBank/DDBJ whole genome shotgun (WGS) entry which is preliminary data.</text>
</comment>
<dbReference type="EMBL" id="AAYY01000003">
    <property type="protein sequence ID" value="EDP44386.1"/>
    <property type="molecule type" value="Genomic_DNA"/>
</dbReference>
<reference evidence="12 13" key="1">
    <citation type="journal article" date="2007" name="Proc. Natl. Acad. Sci. U.S.A.">
        <title>Dandruff-associated Malassezia genomes reveal convergent and divergent virulence traits shared with plant and human fungal pathogens.</title>
        <authorList>
            <person name="Xu J."/>
            <person name="Saunders C.W."/>
            <person name="Hu P."/>
            <person name="Grant R.A."/>
            <person name="Boekhout T."/>
            <person name="Kuramae E.E."/>
            <person name="Kronstad J.W."/>
            <person name="Deangelis Y.M."/>
            <person name="Reeder N.L."/>
            <person name="Johnstone K.R."/>
            <person name="Leland M."/>
            <person name="Fieno A.M."/>
            <person name="Begley W.M."/>
            <person name="Sun Y."/>
            <person name="Lacey M.P."/>
            <person name="Chaudhary T."/>
            <person name="Keough T."/>
            <person name="Chu L."/>
            <person name="Sears R."/>
            <person name="Yuan B."/>
            <person name="Dawson T.L.Jr."/>
        </authorList>
    </citation>
    <scope>NUCLEOTIDE SEQUENCE [LARGE SCALE GENOMIC DNA]</scope>
    <source>
        <strain evidence="13">ATCC MYA-4612 / CBS 7966</strain>
    </source>
</reference>
<evidence type="ECO:0000256" key="4">
    <source>
        <dbReference type="ARBA" id="ARBA00022932"/>
    </source>
</evidence>
<dbReference type="GO" id="GO:0016829">
    <property type="term" value="F:lyase activity"/>
    <property type="evidence" value="ECO:0007669"/>
    <property type="project" value="UniProtKB-KW"/>
</dbReference>
<dbReference type="Pfam" id="PF14792">
    <property type="entry name" value="DNA_pol_B_palm"/>
    <property type="match status" value="1"/>
</dbReference>
<keyword evidence="5" id="KW-0238">DNA-binding</keyword>
<dbReference type="InterPro" id="IPR037160">
    <property type="entry name" value="DNA_Pol_thumb_sf"/>
</dbReference>
<dbReference type="GO" id="GO:0005634">
    <property type="term" value="C:nucleus"/>
    <property type="evidence" value="ECO:0007669"/>
    <property type="project" value="UniProtKB-SubCell"/>
</dbReference>
<sequence>MDAYLLWDRPPNSVTPFGPEYLLDASKSRQSIDPNHFDDPDATPTPSPTWIDSQEASPNQGWVNSDYAIFRPTPLVSPWNQPLVDELECVRMHRRLTRDAHSEMAYLRAASAVKAAPYPLKALDEMQLKAIKGIGPKMITVIQQFYEHGYIPEAEIIRNDRAVQTMFHFMKLHGVGPHMSERLYKEGCRTLEDVILTGKMEFANRLGPSISLSMLPDLLRPIPRAQVECIRNDILRVLDGLVSNAQAVIVGGYRRGKELSGDVDLVVSSSSEESATTLLHALVHSLRDAGKVSHTLALSRHTEDHRLVDVAEIVYADTSSGKQMHRRVDIVYAVRAYLGAAILAWTGSSLYERDLRRWAQTRGYSVRAGCLHKRECGLTMKTSFHKLDCFIFSHRNW</sequence>
<keyword evidence="1" id="KW-0237">DNA synthesis</keyword>
<dbReference type="GO" id="GO:0006260">
    <property type="term" value="P:DNA replication"/>
    <property type="evidence" value="ECO:0007669"/>
    <property type="project" value="UniProtKB-KW"/>
</dbReference>
<name>A8PVH5_MALGO</name>
<dbReference type="VEuPathDB" id="FungiDB:MGL_0868"/>
<dbReference type="PRINTS" id="PR00870">
    <property type="entry name" value="DNAPOLXBETA"/>
</dbReference>
<proteinExistence type="inferred from homology"/>
<dbReference type="InterPro" id="IPR002054">
    <property type="entry name" value="DNA-dir_DNA_pol_X"/>
</dbReference>
<organism evidence="12 13">
    <name type="scientific">Malassezia globosa (strain ATCC MYA-4612 / CBS 7966)</name>
    <name type="common">Dandruff-associated fungus</name>
    <dbReference type="NCBI Taxonomy" id="425265"/>
    <lineage>
        <taxon>Eukaryota</taxon>
        <taxon>Fungi</taxon>
        <taxon>Dikarya</taxon>
        <taxon>Basidiomycota</taxon>
        <taxon>Ustilaginomycotina</taxon>
        <taxon>Malasseziomycetes</taxon>
        <taxon>Malasseziales</taxon>
        <taxon>Malasseziaceae</taxon>
        <taxon>Malassezia</taxon>
    </lineage>
</organism>
<keyword evidence="9" id="KW-0548">Nucleotidyltransferase</keyword>
<keyword evidence="6 9" id="KW-0234">DNA repair</keyword>
<dbReference type="Proteomes" id="UP000008837">
    <property type="component" value="Unassembled WGS sequence"/>
</dbReference>
<comment type="subcellular location">
    <subcellularLocation>
        <location evidence="9">Nucleus</location>
    </subcellularLocation>
</comment>
<dbReference type="Pfam" id="PF14716">
    <property type="entry name" value="HHH_8"/>
    <property type="match status" value="1"/>
</dbReference>
<comment type="catalytic activity">
    <reaction evidence="8 9">
        <text>DNA(n) + a 2'-deoxyribonucleoside 5'-triphosphate = DNA(n+1) + diphosphate</text>
        <dbReference type="Rhea" id="RHEA:22508"/>
        <dbReference type="Rhea" id="RHEA-COMP:17339"/>
        <dbReference type="Rhea" id="RHEA-COMP:17340"/>
        <dbReference type="ChEBI" id="CHEBI:33019"/>
        <dbReference type="ChEBI" id="CHEBI:61560"/>
        <dbReference type="ChEBI" id="CHEBI:173112"/>
        <dbReference type="EC" id="2.7.7.7"/>
    </reaction>
</comment>
<gene>
    <name evidence="12" type="ORF">MGL_0868</name>
</gene>
<evidence type="ECO:0000256" key="10">
    <source>
        <dbReference type="SAM" id="MobiDB-lite"/>
    </source>
</evidence>
<dbReference type="InterPro" id="IPR019843">
    <property type="entry name" value="DNA_pol-X_BS"/>
</dbReference>
<accession>A8PVH5</accession>
<dbReference type="Gene3D" id="1.10.150.20">
    <property type="entry name" value="5' to 3' exonuclease, C-terminal subdomain"/>
    <property type="match status" value="1"/>
</dbReference>
<dbReference type="SUPFAM" id="SSF81301">
    <property type="entry name" value="Nucleotidyltransferase"/>
    <property type="match status" value="1"/>
</dbReference>
<dbReference type="FunCoup" id="A8PVH5">
    <property type="interactions" value="146"/>
</dbReference>
<dbReference type="InterPro" id="IPR022312">
    <property type="entry name" value="DNA_pol_X"/>
</dbReference>
<evidence type="ECO:0000256" key="3">
    <source>
        <dbReference type="ARBA" id="ARBA00022763"/>
    </source>
</evidence>
<feature type="domain" description="DNA-directed DNA polymerase X" evidence="11">
    <location>
        <begin position="78"/>
        <end position="396"/>
    </location>
</feature>
<feature type="region of interest" description="Disordered" evidence="10">
    <location>
        <begin position="30"/>
        <end position="59"/>
    </location>
</feature>
<evidence type="ECO:0000313" key="12">
    <source>
        <dbReference type="EMBL" id="EDP44386.1"/>
    </source>
</evidence>
<keyword evidence="3 9" id="KW-0227">DNA damage</keyword>
<comment type="function">
    <text evidence="9">DNA polymerase that functions in several pathways of DNA repair. Involved in base excision repair (BER) responsible for repair of lesions that give rise to abasic (AP) sites in DNA. Also contributes to DNA double-strand break repair by non-homologous end joining and homologous recombination. Has both template-dependent and template-independent (terminal transferase) DNA polymerase activities. Has also a 5'-deoxyribose-5-phosphate lyase (dRP lyase) activity.</text>
</comment>
<dbReference type="InterPro" id="IPR002008">
    <property type="entry name" value="DNA_pol_X_beta-like"/>
</dbReference>
<dbReference type="KEGG" id="mgl:MGL_0868"/>
<keyword evidence="9" id="KW-0808">Transferase</keyword>
<evidence type="ECO:0000256" key="1">
    <source>
        <dbReference type="ARBA" id="ARBA00022634"/>
    </source>
</evidence>
<dbReference type="OrthoDB" id="205514at2759"/>
<dbReference type="SMART" id="SM00483">
    <property type="entry name" value="POLXc"/>
    <property type="match status" value="1"/>
</dbReference>
<dbReference type="GO" id="GO:0003677">
    <property type="term" value="F:DNA binding"/>
    <property type="evidence" value="ECO:0007669"/>
    <property type="project" value="UniProtKB-UniRule"/>
</dbReference>
<dbReference type="STRING" id="425265.A8PVH5"/>
<dbReference type="SUPFAM" id="SSF47802">
    <property type="entry name" value="DNA polymerase beta, N-terminal domain-like"/>
    <property type="match status" value="1"/>
</dbReference>
<evidence type="ECO:0000256" key="8">
    <source>
        <dbReference type="ARBA" id="ARBA00049244"/>
    </source>
</evidence>
<evidence type="ECO:0000256" key="7">
    <source>
        <dbReference type="ARBA" id="ARBA00023239"/>
    </source>
</evidence>
<feature type="compositionally biased region" description="Polar residues" evidence="10">
    <location>
        <begin position="50"/>
        <end position="59"/>
    </location>
</feature>
<dbReference type="SUPFAM" id="SSF81585">
    <property type="entry name" value="PsbU/PolX domain-like"/>
    <property type="match status" value="1"/>
</dbReference>
<dbReference type="PRINTS" id="PR00869">
    <property type="entry name" value="DNAPOLX"/>
</dbReference>
<dbReference type="PANTHER" id="PTHR11276:SF28">
    <property type="entry name" value="DNA POLYMERASE LAMBDA"/>
    <property type="match status" value="1"/>
</dbReference>
<evidence type="ECO:0000256" key="2">
    <source>
        <dbReference type="ARBA" id="ARBA00022705"/>
    </source>
</evidence>
<evidence type="ECO:0000256" key="6">
    <source>
        <dbReference type="ARBA" id="ARBA00023204"/>
    </source>
</evidence>
<protein>
    <recommendedName>
        <fullName evidence="9">DNA polymerase</fullName>
        <ecNumber evidence="9">2.7.7.7</ecNumber>
    </recommendedName>
</protein>
<dbReference type="InParanoid" id="A8PVH5"/>
<dbReference type="Gene3D" id="1.10.150.110">
    <property type="entry name" value="DNA polymerase beta, N-terminal domain-like"/>
    <property type="match status" value="1"/>
</dbReference>
<keyword evidence="2" id="KW-0235">DNA replication</keyword>
<comment type="similarity">
    <text evidence="9">Belongs to the DNA polymerase type-X family.</text>
</comment>
<evidence type="ECO:0000256" key="5">
    <source>
        <dbReference type="ARBA" id="ARBA00023125"/>
    </source>
</evidence>
<dbReference type="GO" id="GO:0006303">
    <property type="term" value="P:double-strand break repair via nonhomologous end joining"/>
    <property type="evidence" value="ECO:0007669"/>
    <property type="project" value="TreeGrafter"/>
</dbReference>
<dbReference type="InterPro" id="IPR028207">
    <property type="entry name" value="DNA_pol_B_palm_palm"/>
</dbReference>
<dbReference type="Gene3D" id="3.30.460.10">
    <property type="entry name" value="Beta Polymerase, domain 2"/>
    <property type="match status" value="1"/>
</dbReference>
<dbReference type="AlphaFoldDB" id="A8PVH5"/>
<dbReference type="PROSITE" id="PS00522">
    <property type="entry name" value="DNA_POLYMERASE_X"/>
    <property type="match status" value="1"/>
</dbReference>
<keyword evidence="13" id="KW-1185">Reference proteome</keyword>
<dbReference type="InterPro" id="IPR010996">
    <property type="entry name" value="HHH_MUS81"/>
</dbReference>
<keyword evidence="7" id="KW-0456">Lyase</keyword>
<dbReference type="GO" id="GO:0046872">
    <property type="term" value="F:metal ion binding"/>
    <property type="evidence" value="ECO:0007669"/>
    <property type="project" value="UniProtKB-UniRule"/>
</dbReference>
<dbReference type="InterPro" id="IPR043519">
    <property type="entry name" value="NT_sf"/>
</dbReference>
<dbReference type="InterPro" id="IPR027421">
    <property type="entry name" value="DNA_pol_lamdba_lyase_dom_sf"/>
</dbReference>
<dbReference type="PANTHER" id="PTHR11276">
    <property type="entry name" value="DNA POLYMERASE TYPE-X FAMILY MEMBER"/>
    <property type="match status" value="1"/>
</dbReference>
<keyword evidence="4 9" id="KW-0239">DNA-directed DNA polymerase</keyword>
<evidence type="ECO:0000259" key="11">
    <source>
        <dbReference type="SMART" id="SM00483"/>
    </source>
</evidence>
<dbReference type="Gene3D" id="3.30.210.10">
    <property type="entry name" value="DNA polymerase, thumb domain"/>
    <property type="match status" value="1"/>
</dbReference>
<dbReference type="GeneID" id="5855906"/>
<evidence type="ECO:0000256" key="9">
    <source>
        <dbReference type="RuleBase" id="RU366014"/>
    </source>
</evidence>
<dbReference type="GO" id="GO:0003887">
    <property type="term" value="F:DNA-directed DNA polymerase activity"/>
    <property type="evidence" value="ECO:0007669"/>
    <property type="project" value="UniProtKB-UniRule"/>
</dbReference>
<keyword evidence="9" id="KW-0539">Nucleus</keyword>